<evidence type="ECO:0000313" key="3">
    <source>
        <dbReference type="Proteomes" id="UP001157017"/>
    </source>
</evidence>
<dbReference type="Proteomes" id="UP001157017">
    <property type="component" value="Unassembled WGS sequence"/>
</dbReference>
<comment type="caution">
    <text evidence="2">The sequence shown here is derived from an EMBL/GenBank/DDBJ whole genome shotgun (WGS) entry which is preliminary data.</text>
</comment>
<accession>A0ABQ6JHK8</accession>
<proteinExistence type="predicted"/>
<protein>
    <submittedName>
        <fullName evidence="2">Uncharacterized protein</fullName>
    </submittedName>
</protein>
<name>A0ABQ6JHK8_9ACTN</name>
<gene>
    <name evidence="2" type="ORF">GCM10025868_16220</name>
</gene>
<feature type="region of interest" description="Disordered" evidence="1">
    <location>
        <begin position="15"/>
        <end position="46"/>
    </location>
</feature>
<evidence type="ECO:0000256" key="1">
    <source>
        <dbReference type="SAM" id="MobiDB-lite"/>
    </source>
</evidence>
<sequence length="94" mass="10217">MPYVGIRAETVANTPNSSVAPITSRSRGFSRRAASSAPPSEPIAMIEPSRPYSPEPLWNCAVAMIAVVIWKFRPNVPTMQTIAMISTMSGRPRT</sequence>
<evidence type="ECO:0000313" key="2">
    <source>
        <dbReference type="EMBL" id="GMA86372.1"/>
    </source>
</evidence>
<dbReference type="EMBL" id="BSUZ01000001">
    <property type="protein sequence ID" value="GMA86372.1"/>
    <property type="molecule type" value="Genomic_DNA"/>
</dbReference>
<organism evidence="2 3">
    <name type="scientific">Angustibacter aerolatus</name>
    <dbReference type="NCBI Taxonomy" id="1162965"/>
    <lineage>
        <taxon>Bacteria</taxon>
        <taxon>Bacillati</taxon>
        <taxon>Actinomycetota</taxon>
        <taxon>Actinomycetes</taxon>
        <taxon>Kineosporiales</taxon>
        <taxon>Kineosporiaceae</taxon>
    </lineage>
</organism>
<keyword evidence="3" id="KW-1185">Reference proteome</keyword>
<reference evidence="3" key="1">
    <citation type="journal article" date="2019" name="Int. J. Syst. Evol. Microbiol.">
        <title>The Global Catalogue of Microorganisms (GCM) 10K type strain sequencing project: providing services to taxonomists for standard genome sequencing and annotation.</title>
        <authorList>
            <consortium name="The Broad Institute Genomics Platform"/>
            <consortium name="The Broad Institute Genome Sequencing Center for Infectious Disease"/>
            <person name="Wu L."/>
            <person name="Ma J."/>
        </authorList>
    </citation>
    <scope>NUCLEOTIDE SEQUENCE [LARGE SCALE GENOMIC DNA]</scope>
    <source>
        <strain evidence="3">NBRC 108730</strain>
    </source>
</reference>
<feature type="compositionally biased region" description="Low complexity" evidence="1">
    <location>
        <begin position="24"/>
        <end position="44"/>
    </location>
</feature>